<protein>
    <submittedName>
        <fullName evidence="1">Uncharacterized protein</fullName>
    </submittedName>
</protein>
<dbReference type="EnsemblPlants" id="KQL13702">
    <property type="protein sequence ID" value="KQL13702"/>
    <property type="gene ID" value="SETIT_025779mg"/>
</dbReference>
<reference evidence="2" key="1">
    <citation type="journal article" date="2012" name="Nat. Biotechnol.">
        <title>Reference genome sequence of the model plant Setaria.</title>
        <authorList>
            <person name="Bennetzen J.L."/>
            <person name="Schmutz J."/>
            <person name="Wang H."/>
            <person name="Percifield R."/>
            <person name="Hawkins J."/>
            <person name="Pontaroli A.C."/>
            <person name="Estep M."/>
            <person name="Feng L."/>
            <person name="Vaughn J.N."/>
            <person name="Grimwood J."/>
            <person name="Jenkins J."/>
            <person name="Barry K."/>
            <person name="Lindquist E."/>
            <person name="Hellsten U."/>
            <person name="Deshpande S."/>
            <person name="Wang X."/>
            <person name="Wu X."/>
            <person name="Mitros T."/>
            <person name="Triplett J."/>
            <person name="Yang X."/>
            <person name="Ye C.Y."/>
            <person name="Mauro-Herrera M."/>
            <person name="Wang L."/>
            <person name="Li P."/>
            <person name="Sharma M."/>
            <person name="Sharma R."/>
            <person name="Ronald P.C."/>
            <person name="Panaud O."/>
            <person name="Kellogg E.A."/>
            <person name="Brutnell T.P."/>
            <person name="Doust A.N."/>
            <person name="Tuskan G.A."/>
            <person name="Rokhsar D."/>
            <person name="Devos K.M."/>
        </authorList>
    </citation>
    <scope>NUCLEOTIDE SEQUENCE [LARGE SCALE GENOMIC DNA]</scope>
    <source>
        <strain evidence="2">cv. Yugu1</strain>
    </source>
</reference>
<sequence>MISEHAEVFVASIEALYGSACMSEATEELRKIWDQVLLAGKASADQVEALRQLRSKYIQGGCQDNAFSSS</sequence>
<proteinExistence type="predicted"/>
<keyword evidence="2" id="KW-1185">Reference proteome</keyword>
<dbReference type="HOGENOM" id="CLU_2762614_0_0_1"/>
<dbReference type="EMBL" id="AGNK02001471">
    <property type="status" value="NOT_ANNOTATED_CDS"/>
    <property type="molecule type" value="Genomic_DNA"/>
</dbReference>
<dbReference type="Proteomes" id="UP000004995">
    <property type="component" value="Unassembled WGS sequence"/>
</dbReference>
<accession>K3ZGS7</accession>
<dbReference type="OMA" id="SACMSEA"/>
<evidence type="ECO:0000313" key="1">
    <source>
        <dbReference type="EnsemblPlants" id="KQL13702"/>
    </source>
</evidence>
<dbReference type="InParanoid" id="K3ZGS7"/>
<evidence type="ECO:0000313" key="2">
    <source>
        <dbReference type="Proteomes" id="UP000004995"/>
    </source>
</evidence>
<dbReference type="STRING" id="4555.K3ZGS7"/>
<name>K3ZGS7_SETIT</name>
<dbReference type="Gramene" id="KQL13702">
    <property type="protein sequence ID" value="KQL13702"/>
    <property type="gene ID" value="SETIT_025779mg"/>
</dbReference>
<dbReference type="AlphaFoldDB" id="K3ZGS7"/>
<organism evidence="1 2">
    <name type="scientific">Setaria italica</name>
    <name type="common">Foxtail millet</name>
    <name type="synonym">Panicum italicum</name>
    <dbReference type="NCBI Taxonomy" id="4555"/>
    <lineage>
        <taxon>Eukaryota</taxon>
        <taxon>Viridiplantae</taxon>
        <taxon>Streptophyta</taxon>
        <taxon>Embryophyta</taxon>
        <taxon>Tracheophyta</taxon>
        <taxon>Spermatophyta</taxon>
        <taxon>Magnoliopsida</taxon>
        <taxon>Liliopsida</taxon>
        <taxon>Poales</taxon>
        <taxon>Poaceae</taxon>
        <taxon>PACMAD clade</taxon>
        <taxon>Panicoideae</taxon>
        <taxon>Panicodae</taxon>
        <taxon>Paniceae</taxon>
        <taxon>Cenchrinae</taxon>
        <taxon>Setaria</taxon>
    </lineage>
</organism>
<reference evidence="1" key="2">
    <citation type="submission" date="2018-08" db="UniProtKB">
        <authorList>
            <consortium name="EnsemblPlants"/>
        </authorList>
    </citation>
    <scope>IDENTIFICATION</scope>
    <source>
        <strain evidence="1">Yugu1</strain>
    </source>
</reference>